<accession>A0A2V1GPH0</accession>
<gene>
    <name evidence="1" type="ORF">DC094_19645</name>
</gene>
<protein>
    <submittedName>
        <fullName evidence="1">Uncharacterized protein</fullName>
    </submittedName>
</protein>
<organism evidence="1 2">
    <name type="scientific">Pelagibaculum spongiae</name>
    <dbReference type="NCBI Taxonomy" id="2080658"/>
    <lineage>
        <taxon>Bacteria</taxon>
        <taxon>Pseudomonadati</taxon>
        <taxon>Pseudomonadota</taxon>
        <taxon>Gammaproteobacteria</taxon>
        <taxon>Oceanospirillales</taxon>
        <taxon>Pelagibaculum</taxon>
    </lineage>
</organism>
<keyword evidence="2" id="KW-1185">Reference proteome</keyword>
<proteinExistence type="predicted"/>
<dbReference type="AlphaFoldDB" id="A0A2V1GPH0"/>
<name>A0A2V1GPH0_9GAMM</name>
<evidence type="ECO:0000313" key="1">
    <source>
        <dbReference type="EMBL" id="PVZ64527.1"/>
    </source>
</evidence>
<comment type="caution">
    <text evidence="1">The sequence shown here is derived from an EMBL/GenBank/DDBJ whole genome shotgun (WGS) entry which is preliminary data.</text>
</comment>
<dbReference type="RefSeq" id="WP_116688830.1">
    <property type="nucleotide sequence ID" value="NZ_CAWNYD010000012.1"/>
</dbReference>
<dbReference type="EMBL" id="QDDL01000012">
    <property type="protein sequence ID" value="PVZ64527.1"/>
    <property type="molecule type" value="Genomic_DNA"/>
</dbReference>
<evidence type="ECO:0000313" key="2">
    <source>
        <dbReference type="Proteomes" id="UP000244906"/>
    </source>
</evidence>
<dbReference type="Proteomes" id="UP000244906">
    <property type="component" value="Unassembled WGS sequence"/>
</dbReference>
<dbReference type="OrthoDB" id="7060475at2"/>
<reference evidence="1 2" key="1">
    <citation type="submission" date="2018-04" db="EMBL/GenBank/DDBJ databases">
        <title>Thalassorhabdus spongiae gen. nov., sp. nov., isolated from a marine sponge in South-West Iceland.</title>
        <authorList>
            <person name="Knobloch S."/>
            <person name="Daussin A."/>
            <person name="Johannsson R."/>
            <person name="Marteinsson V.T."/>
        </authorList>
    </citation>
    <scope>NUCLEOTIDE SEQUENCE [LARGE SCALE GENOMIC DNA]</scope>
    <source>
        <strain evidence="1 2">Hp12</strain>
    </source>
</reference>
<sequence length="182" mass="20876">MIYWITDQPQAMLANKDIQLLSATQAISCKVEEHALIVVAIKQPNEQLASWAQRQKQGTLLWLTPSWEDMSKTPAMISERVGVKNLVNLFDVLFHQKGLITLDRGEFEHDLEEFPVIKVVTDPLNTAADETCKMAYHIQKYTEMTMDEFETNALAIKKQHPSATIKFLIGKNIREDILLQFF</sequence>